<dbReference type="InterPro" id="IPR000415">
    <property type="entry name" value="Nitroreductase-like"/>
</dbReference>
<protein>
    <submittedName>
        <fullName evidence="8">Nitroreductase</fullName>
    </submittedName>
</protein>
<comment type="cofactor">
    <cofactor evidence="1">
        <name>FMN</name>
        <dbReference type="ChEBI" id="CHEBI:58210"/>
    </cofactor>
</comment>
<organism evidence="8 9">
    <name type="scientific">Williamwhitmania taraxaci</name>
    <dbReference type="NCBI Taxonomy" id="1640674"/>
    <lineage>
        <taxon>Bacteria</taxon>
        <taxon>Pseudomonadati</taxon>
        <taxon>Bacteroidota</taxon>
        <taxon>Bacteroidia</taxon>
        <taxon>Bacteroidales</taxon>
        <taxon>Williamwhitmaniaceae</taxon>
        <taxon>Williamwhitmania</taxon>
    </lineage>
</organism>
<dbReference type="GO" id="GO:0016491">
    <property type="term" value="F:oxidoreductase activity"/>
    <property type="evidence" value="ECO:0007669"/>
    <property type="project" value="UniProtKB-KW"/>
</dbReference>
<dbReference type="SUPFAM" id="SSF55469">
    <property type="entry name" value="FMN-dependent nitroreductase-like"/>
    <property type="match status" value="1"/>
</dbReference>
<dbReference type="Pfam" id="PF00881">
    <property type="entry name" value="Nitroreductase"/>
    <property type="match status" value="1"/>
</dbReference>
<dbReference type="EMBL" id="FMYP01000026">
    <property type="protein sequence ID" value="SDC33077.1"/>
    <property type="molecule type" value="Genomic_DNA"/>
</dbReference>
<evidence type="ECO:0000256" key="2">
    <source>
        <dbReference type="ARBA" id="ARBA00007118"/>
    </source>
</evidence>
<dbReference type="InterPro" id="IPR033878">
    <property type="entry name" value="NfsB-like"/>
</dbReference>
<keyword evidence="6" id="KW-0560">Oxidoreductase</keyword>
<dbReference type="STRING" id="1640674.SAMN05216323_102621"/>
<evidence type="ECO:0000256" key="3">
    <source>
        <dbReference type="ARBA" id="ARBA00022630"/>
    </source>
</evidence>
<dbReference type="Gene3D" id="3.40.109.10">
    <property type="entry name" value="NADH Oxidase"/>
    <property type="match status" value="1"/>
</dbReference>
<sequence>MDFLKKLQWRYATKHMNGTKVSNDKLDVILNAIQLAPNSIGIQPFKVFVVESEDVRKKIHASACPQPQIIEGSHLLVFAAREELTNDEVEEYVNRIATKRNVPVESLGDFKKMIMSVQGMSKDDYATWAAKQTYIALGFGLVAAAEVEVDSTPMEGFSAPAMDEILGLRAKGYRSSVLLALGYRDSKTDYLVNAAKVRKSNSALFEMI</sequence>
<keyword evidence="5" id="KW-0521">NADP</keyword>
<keyword evidence="9" id="KW-1185">Reference proteome</keyword>
<evidence type="ECO:0000313" key="8">
    <source>
        <dbReference type="EMBL" id="SDC33077.1"/>
    </source>
</evidence>
<evidence type="ECO:0000256" key="1">
    <source>
        <dbReference type="ARBA" id="ARBA00001917"/>
    </source>
</evidence>
<dbReference type="Proteomes" id="UP000199452">
    <property type="component" value="Unassembled WGS sequence"/>
</dbReference>
<accession>A0A1G6KQ96</accession>
<dbReference type="PANTHER" id="PTHR43673:SF2">
    <property type="entry name" value="NITROREDUCTASE"/>
    <property type="match status" value="1"/>
</dbReference>
<evidence type="ECO:0000256" key="4">
    <source>
        <dbReference type="ARBA" id="ARBA00022643"/>
    </source>
</evidence>
<name>A0A1G6KQ96_9BACT</name>
<dbReference type="PANTHER" id="PTHR43673">
    <property type="entry name" value="NAD(P)H NITROREDUCTASE YDGI-RELATED"/>
    <property type="match status" value="1"/>
</dbReference>
<feature type="domain" description="Nitroreductase" evidence="7">
    <location>
        <begin position="8"/>
        <end position="183"/>
    </location>
</feature>
<dbReference type="CDD" id="cd02149">
    <property type="entry name" value="NfsB-like"/>
    <property type="match status" value="1"/>
</dbReference>
<dbReference type="InterPro" id="IPR029479">
    <property type="entry name" value="Nitroreductase"/>
</dbReference>
<evidence type="ECO:0000256" key="6">
    <source>
        <dbReference type="ARBA" id="ARBA00023002"/>
    </source>
</evidence>
<evidence type="ECO:0000259" key="7">
    <source>
        <dbReference type="Pfam" id="PF00881"/>
    </source>
</evidence>
<proteinExistence type="inferred from homology"/>
<dbReference type="AlphaFoldDB" id="A0A1G6KQ96"/>
<dbReference type="RefSeq" id="WP_092437889.1">
    <property type="nucleotide sequence ID" value="NZ_FMYP01000026.1"/>
</dbReference>
<dbReference type="OrthoDB" id="9809288at2"/>
<comment type="similarity">
    <text evidence="2">Belongs to the nitroreductase family.</text>
</comment>
<keyword evidence="4" id="KW-0288">FMN</keyword>
<evidence type="ECO:0000256" key="5">
    <source>
        <dbReference type="ARBA" id="ARBA00022857"/>
    </source>
</evidence>
<evidence type="ECO:0000313" key="9">
    <source>
        <dbReference type="Proteomes" id="UP000199452"/>
    </source>
</evidence>
<gene>
    <name evidence="8" type="ORF">SAMN05216323_102621</name>
</gene>
<keyword evidence="3" id="KW-0285">Flavoprotein</keyword>
<reference evidence="8 9" key="1">
    <citation type="submission" date="2016-09" db="EMBL/GenBank/DDBJ databases">
        <authorList>
            <person name="Capua I."/>
            <person name="De Benedictis P."/>
            <person name="Joannis T."/>
            <person name="Lombin L.H."/>
            <person name="Cattoli G."/>
        </authorList>
    </citation>
    <scope>NUCLEOTIDE SEQUENCE [LARGE SCALE GENOMIC DNA]</scope>
    <source>
        <strain evidence="8 9">A7P-90m</strain>
    </source>
</reference>